<dbReference type="SUPFAM" id="SSF49854">
    <property type="entry name" value="Spermadhesin, CUB domain"/>
    <property type="match status" value="2"/>
</dbReference>
<protein>
    <recommendedName>
        <fullName evidence="4">CUB domain-containing protein</fullName>
    </recommendedName>
</protein>
<reference evidence="2 3" key="1">
    <citation type="submission" date="2021-06" db="EMBL/GenBank/DDBJ databases">
        <authorList>
            <person name="Palmer J.M."/>
        </authorList>
    </citation>
    <scope>NUCLEOTIDE SEQUENCE [LARGE SCALE GENOMIC DNA]</scope>
    <source>
        <strain evidence="3">if_2019</strain>
        <tissue evidence="2">Muscle</tissue>
    </source>
</reference>
<sequence>MFPTGTYCSHVPPGDLVSDGNKLHISFSSNEKVVDTSFTLTWRAVDPTEAPCGGRFSSNQGEITSPNWPSDYHAQSVVSVHLEVYRVHMAHQCCLSRKYPCDAH</sequence>
<keyword evidence="3" id="KW-1185">Reference proteome</keyword>
<evidence type="ECO:0000313" key="3">
    <source>
        <dbReference type="Proteomes" id="UP001482620"/>
    </source>
</evidence>
<gene>
    <name evidence="2" type="ORF">ILYODFUR_005315</name>
</gene>
<evidence type="ECO:0008006" key="4">
    <source>
        <dbReference type="Google" id="ProtNLM"/>
    </source>
</evidence>
<dbReference type="EMBL" id="JAHRIQ010046648">
    <property type="protein sequence ID" value="MEQ2235739.1"/>
    <property type="molecule type" value="Genomic_DNA"/>
</dbReference>
<dbReference type="Proteomes" id="UP001482620">
    <property type="component" value="Unassembled WGS sequence"/>
</dbReference>
<comment type="caution">
    <text evidence="2">The sequence shown here is derived from an EMBL/GenBank/DDBJ whole genome shotgun (WGS) entry which is preliminary data.</text>
</comment>
<dbReference type="Gene3D" id="2.60.120.290">
    <property type="entry name" value="Spermadhesin, CUB domain"/>
    <property type="match status" value="2"/>
</dbReference>
<evidence type="ECO:0000313" key="2">
    <source>
        <dbReference type="EMBL" id="MEQ2235739.1"/>
    </source>
</evidence>
<proteinExistence type="predicted"/>
<keyword evidence="1" id="KW-0677">Repeat</keyword>
<dbReference type="PANTHER" id="PTHR24251">
    <property type="entry name" value="OVOCHYMASE-RELATED"/>
    <property type="match status" value="1"/>
</dbReference>
<name>A0ABV0TT82_9TELE</name>
<dbReference type="PANTHER" id="PTHR24251:SF30">
    <property type="entry name" value="MEMBRANE FRIZZLED-RELATED PROTEIN"/>
    <property type="match status" value="1"/>
</dbReference>
<evidence type="ECO:0000256" key="1">
    <source>
        <dbReference type="ARBA" id="ARBA00022737"/>
    </source>
</evidence>
<organism evidence="2 3">
    <name type="scientific">Ilyodon furcidens</name>
    <name type="common">goldbreast splitfin</name>
    <dbReference type="NCBI Taxonomy" id="33524"/>
    <lineage>
        <taxon>Eukaryota</taxon>
        <taxon>Metazoa</taxon>
        <taxon>Chordata</taxon>
        <taxon>Craniata</taxon>
        <taxon>Vertebrata</taxon>
        <taxon>Euteleostomi</taxon>
        <taxon>Actinopterygii</taxon>
        <taxon>Neopterygii</taxon>
        <taxon>Teleostei</taxon>
        <taxon>Neoteleostei</taxon>
        <taxon>Acanthomorphata</taxon>
        <taxon>Ovalentaria</taxon>
        <taxon>Atherinomorphae</taxon>
        <taxon>Cyprinodontiformes</taxon>
        <taxon>Goodeidae</taxon>
        <taxon>Ilyodon</taxon>
    </lineage>
</organism>
<accession>A0ABV0TT82</accession>
<dbReference type="InterPro" id="IPR035914">
    <property type="entry name" value="Sperma_CUB_dom_sf"/>
</dbReference>